<organism evidence="1 2">
    <name type="scientific">Amnibacterium soli</name>
    <dbReference type="NCBI Taxonomy" id="1282736"/>
    <lineage>
        <taxon>Bacteria</taxon>
        <taxon>Bacillati</taxon>
        <taxon>Actinomycetota</taxon>
        <taxon>Actinomycetes</taxon>
        <taxon>Micrococcales</taxon>
        <taxon>Microbacteriaceae</taxon>
        <taxon>Amnibacterium</taxon>
    </lineage>
</organism>
<dbReference type="EMBL" id="BAABLP010000002">
    <property type="protein sequence ID" value="GAA4743931.1"/>
    <property type="molecule type" value="Genomic_DNA"/>
</dbReference>
<evidence type="ECO:0000313" key="2">
    <source>
        <dbReference type="Proteomes" id="UP001500121"/>
    </source>
</evidence>
<sequence length="280" mass="29698">MARVPDLAELVDRLAGSWRRPGAVTDGFALLSASAVDGAVEVAFHWRSDPARYLVRFPCPDLPQEVLGEDFELDDAIGELALLLMEDLDTGLVSWAGRTSTADGVLLQPARQSSSGWFVGEVPLEASPGALRTARAAMAASGERFAVVASHEDDLEPIADPGRFLDAAGLDGDAGRRAVADGSLIAWLQIDRGAADSLRAGQAVVVMDGAEAARIAVLELRTPDRRALAELAWAACRAAVDAGRVRLIADRALDGLRVLGFRDEGDLLVARHDELRFPGA</sequence>
<keyword evidence="2" id="KW-1185">Reference proteome</keyword>
<gene>
    <name evidence="1" type="ORF">GCM10025783_14540</name>
</gene>
<reference evidence="2" key="1">
    <citation type="journal article" date="2019" name="Int. J. Syst. Evol. Microbiol.">
        <title>The Global Catalogue of Microorganisms (GCM) 10K type strain sequencing project: providing services to taxonomists for standard genome sequencing and annotation.</title>
        <authorList>
            <consortium name="The Broad Institute Genomics Platform"/>
            <consortium name="The Broad Institute Genome Sequencing Center for Infectious Disease"/>
            <person name="Wu L."/>
            <person name="Ma J."/>
        </authorList>
    </citation>
    <scope>NUCLEOTIDE SEQUENCE [LARGE SCALE GENOMIC DNA]</scope>
    <source>
        <strain evidence="2">JCM 19015</strain>
    </source>
</reference>
<name>A0ABP8Z1M9_9MICO</name>
<proteinExistence type="predicted"/>
<evidence type="ECO:0000313" key="1">
    <source>
        <dbReference type="EMBL" id="GAA4743931.1"/>
    </source>
</evidence>
<dbReference type="Proteomes" id="UP001500121">
    <property type="component" value="Unassembled WGS sequence"/>
</dbReference>
<protein>
    <submittedName>
        <fullName evidence="1">Uncharacterized protein</fullName>
    </submittedName>
</protein>
<comment type="caution">
    <text evidence="1">The sequence shown here is derived from an EMBL/GenBank/DDBJ whole genome shotgun (WGS) entry which is preliminary data.</text>
</comment>
<accession>A0ABP8Z1M9</accession>
<dbReference type="RefSeq" id="WP_345480388.1">
    <property type="nucleotide sequence ID" value="NZ_BAABLP010000002.1"/>
</dbReference>